<proteinExistence type="predicted"/>
<organism evidence="1 2">
    <name type="scientific">Candidatus Falkowbacteria bacterium RBG_13_39_14</name>
    <dbReference type="NCBI Taxonomy" id="1797985"/>
    <lineage>
        <taxon>Bacteria</taxon>
        <taxon>Candidatus Falkowiibacteriota</taxon>
    </lineage>
</organism>
<sequence>MLQTNLRGNKIQTRIPVQTQRIKNLKSEVNLLRSFIISIIGEDKEGNYNPRFTEEILKAAEEKPTNSFHNSKSFLKQLRSV</sequence>
<dbReference type="AlphaFoldDB" id="A0A1F5S676"/>
<name>A0A1F5S676_9BACT</name>
<comment type="caution">
    <text evidence="1">The sequence shown here is derived from an EMBL/GenBank/DDBJ whole genome shotgun (WGS) entry which is preliminary data.</text>
</comment>
<accession>A0A1F5S676</accession>
<evidence type="ECO:0000313" key="2">
    <source>
        <dbReference type="Proteomes" id="UP000178323"/>
    </source>
</evidence>
<dbReference type="EMBL" id="MFFS01000037">
    <property type="protein sequence ID" value="OGF22194.1"/>
    <property type="molecule type" value="Genomic_DNA"/>
</dbReference>
<reference evidence="1 2" key="1">
    <citation type="journal article" date="2016" name="Nat. Commun.">
        <title>Thousands of microbial genomes shed light on interconnected biogeochemical processes in an aquifer system.</title>
        <authorList>
            <person name="Anantharaman K."/>
            <person name="Brown C.T."/>
            <person name="Hug L.A."/>
            <person name="Sharon I."/>
            <person name="Castelle C.J."/>
            <person name="Probst A.J."/>
            <person name="Thomas B.C."/>
            <person name="Singh A."/>
            <person name="Wilkins M.J."/>
            <person name="Karaoz U."/>
            <person name="Brodie E.L."/>
            <person name="Williams K.H."/>
            <person name="Hubbard S.S."/>
            <person name="Banfield J.F."/>
        </authorList>
    </citation>
    <scope>NUCLEOTIDE SEQUENCE [LARGE SCALE GENOMIC DNA]</scope>
</reference>
<dbReference type="STRING" id="1797985.A2Y83_03590"/>
<protein>
    <submittedName>
        <fullName evidence="1">Uncharacterized protein</fullName>
    </submittedName>
</protein>
<gene>
    <name evidence="1" type="ORF">A2Y83_03590</name>
</gene>
<evidence type="ECO:0000313" key="1">
    <source>
        <dbReference type="EMBL" id="OGF22194.1"/>
    </source>
</evidence>
<dbReference type="Proteomes" id="UP000178323">
    <property type="component" value="Unassembled WGS sequence"/>
</dbReference>